<reference evidence="1 2" key="1">
    <citation type="submission" date="2018-06" db="EMBL/GenBank/DDBJ databases">
        <authorList>
            <consortium name="Pathogen Informatics"/>
            <person name="Doyle S."/>
        </authorList>
    </citation>
    <scope>NUCLEOTIDE SEQUENCE [LARGE SCALE GENOMIC DNA]</scope>
    <source>
        <strain evidence="1 2">NCTC10254</strain>
    </source>
</reference>
<sequence length="331" mass="38607">MVSPYLLPENREAYLRSKGLIEGDISDDDREWLYFINPHYLISYARNYQLLVEQNQITEPKTLNNIRGIVEADAQLAAILMPWMRTAELNLRALTLKHYCAGHQFGDGYLDISRWTRMQEGDDKRLQGALLNSISRCGEPHVTEHLDRKWAKTHTGDRPKVYDNHEHELWLELCSGLPLWAVVDSFSMGTLGKFIMRCGVQSQENPLFKVIAGELGITAKYFGTAVESFGITRNLLFHHQRLWMRPMPKSPGLSKDLIRKYRNYDFKEKHKQAQFIALLTISRFLPRKQRDCYLDELENTIDQNEVFSLGIKKPPFPWIRKPDRRRRSGNS</sequence>
<dbReference type="InterPro" id="IPR011664">
    <property type="entry name" value="Abi_system_AbiD/AbiF-like"/>
</dbReference>
<dbReference type="Pfam" id="PF07751">
    <property type="entry name" value="Abi_2"/>
    <property type="match status" value="1"/>
</dbReference>
<comment type="caution">
    <text evidence="1">The sequence shown here is derived from an EMBL/GenBank/DDBJ whole genome shotgun (WGS) entry which is preliminary data.</text>
</comment>
<dbReference type="Proteomes" id="UP000249886">
    <property type="component" value="Unassembled WGS sequence"/>
</dbReference>
<name>A0A6H9XPE7_9CORY</name>
<organism evidence="1 2">
    <name type="scientific">Corynebacterium matruchotii</name>
    <dbReference type="NCBI Taxonomy" id="43768"/>
    <lineage>
        <taxon>Bacteria</taxon>
        <taxon>Bacillati</taxon>
        <taxon>Actinomycetota</taxon>
        <taxon>Actinomycetes</taxon>
        <taxon>Mycobacteriales</taxon>
        <taxon>Corynebacteriaceae</taxon>
        <taxon>Corynebacterium</taxon>
    </lineage>
</organism>
<protein>
    <submittedName>
        <fullName evidence="1">Phosphoribosylaminoimidazole synthetase</fullName>
    </submittedName>
</protein>
<evidence type="ECO:0000313" key="2">
    <source>
        <dbReference type="Proteomes" id="UP000249886"/>
    </source>
</evidence>
<gene>
    <name evidence="1" type="ORF">NCTC10254_00901</name>
</gene>
<dbReference type="RefSeq" id="WP_005526735.1">
    <property type="nucleotide sequence ID" value="NZ_CP050134.2"/>
</dbReference>
<dbReference type="GeneID" id="84574667"/>
<accession>A0A6H9XPE7</accession>
<dbReference type="AlphaFoldDB" id="A0A6H9XPE7"/>
<dbReference type="EMBL" id="UARK01000001">
    <property type="protein sequence ID" value="SPW24520.1"/>
    <property type="molecule type" value="Genomic_DNA"/>
</dbReference>
<proteinExistence type="predicted"/>
<evidence type="ECO:0000313" key="1">
    <source>
        <dbReference type="EMBL" id="SPW24520.1"/>
    </source>
</evidence>